<organism evidence="1">
    <name type="scientific">viral metagenome</name>
    <dbReference type="NCBI Taxonomy" id="1070528"/>
    <lineage>
        <taxon>unclassified sequences</taxon>
        <taxon>metagenomes</taxon>
        <taxon>organismal metagenomes</taxon>
    </lineage>
</organism>
<dbReference type="EMBL" id="MN740503">
    <property type="protein sequence ID" value="QHU30013.1"/>
    <property type="molecule type" value="Genomic_DNA"/>
</dbReference>
<name>A0A6C0LHJ7_9ZZZZ</name>
<sequence length="142" mass="16536">MSELDIEKLLSALEDDNNTELLDLDMKKINIDKADILSKLELPKTQYNDLLKKLKHYRYIDELPGMRYGSYIRWISIKDPEKLKLTTGGIVCEMKVGDNGIVVVCKNNFNRFFQFNMPETLIFQKLNEQELVLLSALDYINS</sequence>
<protein>
    <submittedName>
        <fullName evidence="1">Uncharacterized protein</fullName>
    </submittedName>
</protein>
<accession>A0A6C0LHJ7</accession>
<proteinExistence type="predicted"/>
<reference evidence="1" key="1">
    <citation type="journal article" date="2020" name="Nature">
        <title>Giant virus diversity and host interactions through global metagenomics.</title>
        <authorList>
            <person name="Schulz F."/>
            <person name="Roux S."/>
            <person name="Paez-Espino D."/>
            <person name="Jungbluth S."/>
            <person name="Walsh D.A."/>
            <person name="Denef V.J."/>
            <person name="McMahon K.D."/>
            <person name="Konstantinidis K.T."/>
            <person name="Eloe-Fadrosh E.A."/>
            <person name="Kyrpides N.C."/>
            <person name="Woyke T."/>
        </authorList>
    </citation>
    <scope>NUCLEOTIDE SEQUENCE</scope>
    <source>
        <strain evidence="1">GVMAG-M-3300027833-11</strain>
    </source>
</reference>
<evidence type="ECO:0000313" key="1">
    <source>
        <dbReference type="EMBL" id="QHU30013.1"/>
    </source>
</evidence>
<dbReference type="AlphaFoldDB" id="A0A6C0LHJ7"/>